<dbReference type="EMBL" id="JAUTXU010000001">
    <property type="protein sequence ID" value="KAK3726077.1"/>
    <property type="molecule type" value="Genomic_DNA"/>
</dbReference>
<name>A0ACC3NZ91_9PEZI</name>
<evidence type="ECO:0000313" key="1">
    <source>
        <dbReference type="EMBL" id="KAK3726077.1"/>
    </source>
</evidence>
<gene>
    <name evidence="1" type="ORF">LTR37_000225</name>
</gene>
<keyword evidence="2" id="KW-1185">Reference proteome</keyword>
<comment type="caution">
    <text evidence="1">The sequence shown here is derived from an EMBL/GenBank/DDBJ whole genome shotgun (WGS) entry which is preliminary data.</text>
</comment>
<accession>A0ACC3NZ91</accession>
<dbReference type="Proteomes" id="UP001281147">
    <property type="component" value="Unassembled WGS sequence"/>
</dbReference>
<evidence type="ECO:0000313" key="2">
    <source>
        <dbReference type="Proteomes" id="UP001281147"/>
    </source>
</evidence>
<sequence>MATGITMAVIRMAKKDRGVCGSIYVTKSDDSAAHGRRNPATSATKDNTVGALTDGTIVWLLKSFPPQPVATTRASSAGIQAKRS</sequence>
<proteinExistence type="predicted"/>
<reference evidence="1" key="1">
    <citation type="submission" date="2023-07" db="EMBL/GenBank/DDBJ databases">
        <title>Black Yeasts Isolated from many extreme environments.</title>
        <authorList>
            <person name="Coleine C."/>
            <person name="Stajich J.E."/>
            <person name="Selbmann L."/>
        </authorList>
    </citation>
    <scope>NUCLEOTIDE SEQUENCE</scope>
    <source>
        <strain evidence="1">CCFEE 5714</strain>
    </source>
</reference>
<protein>
    <submittedName>
        <fullName evidence="1">Uncharacterized protein</fullName>
    </submittedName>
</protein>
<organism evidence="1 2">
    <name type="scientific">Vermiconidia calcicola</name>
    <dbReference type="NCBI Taxonomy" id="1690605"/>
    <lineage>
        <taxon>Eukaryota</taxon>
        <taxon>Fungi</taxon>
        <taxon>Dikarya</taxon>
        <taxon>Ascomycota</taxon>
        <taxon>Pezizomycotina</taxon>
        <taxon>Dothideomycetes</taxon>
        <taxon>Dothideomycetidae</taxon>
        <taxon>Mycosphaerellales</taxon>
        <taxon>Extremaceae</taxon>
        <taxon>Vermiconidia</taxon>
    </lineage>
</organism>